<dbReference type="Pfam" id="PF12705">
    <property type="entry name" value="PDDEXK_1"/>
    <property type="match status" value="1"/>
</dbReference>
<keyword evidence="3" id="KW-1185">Reference proteome</keyword>
<evidence type="ECO:0000313" key="2">
    <source>
        <dbReference type="EMBL" id="TDP84310.1"/>
    </source>
</evidence>
<sequence>MTRPARVFTVPPAAPFLPTLSRALVEGVLVPGLDVRADPMALAAVTVYLPTRRAARALAGALSDALGGGTVILPRILPLGDVDDDPVDAVADPVGLDLPPTIPPAERLVGLARLVSDWRRHVTADRLLTPSGQPIAVPTSAAEALHLAADLLALVDQAAAEGVDWALLRTLVPDDHAAWWQLTATFLEIATTAWPAHLAERGAIDPIDRRSRMTRAIAARYDAAGSRGPVIAAGSTGSVPATATLLAAIARLPRGAVVLPGLDLDLDDATFADLTPDGGPGVPSHPQGAMARLLATIGIGRDEVRTLGTISAPAAARARIVSEALRPAETTERWPAVVAGLDADAAGTAAALDGLALVEAANEAEEALAVAVALRETLETPGATAALVTPDRGLARRVAAELRRFGVEAEDSAGEPLARTRLGVLALLVAEVVAEGAPPEKVVALVKHPLVRFGLPPDRLAAAARALEVAVLRGPRLAAGVRPLVAAADVLCRAGRSGLGVHPAVARLDAAAAADGRRLAQRLGDALSPLEDLGSRPVDLRVLVGAGLAALRAAARDESGSDEALFAGPAGSAFAGLMVEHLDARGDGLAVSPAEWPGVLSALMTGRLVRRPAPTARIAILGPLEARLLAFDRLVLGGLEEGVWPLATDTGPWLSRPMRAALAFSPPEVRIGLSAHDFTQSLGGRDVVLTRSVKREGAPTVATRFLQRLTGLIGETRTGVLAAAGRRFVAIARRLDDRPAEDRADRPQPKPPVTARPVSLSVTEIETWIRDPYAIYARRILRLEPLPALGERPHFGTRGSALHDIFARFALEWTGRPFDDAAVARLVAIGREVFDREFGAYPEIHALWWPRFVAAADFVVRDFEAGRDAVERLPEVAGELKLPAGAGEFRLRGRADRVDVRADGMLSIVDFKTGQAPTARQIATGNAPQLPLEGAIARRGGFPTLAAAPVADLTHVVLRGIRGRDDVVVYAGYASKDLTLSLEETIDEAERRLAALVAAYADPDKGYLSRAHPYRSDDAGPYDHLARVMEWSIGADGEDGE</sequence>
<dbReference type="RefSeq" id="WP_126540323.1">
    <property type="nucleotide sequence ID" value="NZ_BSPM01000002.1"/>
</dbReference>
<dbReference type="Proteomes" id="UP000294547">
    <property type="component" value="Unassembled WGS sequence"/>
</dbReference>
<keyword evidence="2" id="KW-0378">Hydrolase</keyword>
<feature type="domain" description="PD-(D/E)XK endonuclease-like" evidence="1">
    <location>
        <begin position="759"/>
        <end position="980"/>
    </location>
</feature>
<dbReference type="OrthoDB" id="9780606at2"/>
<organism evidence="2 3">
    <name type="scientific">Oharaeibacter diazotrophicus</name>
    <dbReference type="NCBI Taxonomy" id="1920512"/>
    <lineage>
        <taxon>Bacteria</taxon>
        <taxon>Pseudomonadati</taxon>
        <taxon>Pseudomonadota</taxon>
        <taxon>Alphaproteobacteria</taxon>
        <taxon>Hyphomicrobiales</taxon>
        <taxon>Pleomorphomonadaceae</taxon>
        <taxon>Oharaeibacter</taxon>
    </lineage>
</organism>
<dbReference type="EMBL" id="SNXY01000008">
    <property type="protein sequence ID" value="TDP84310.1"/>
    <property type="molecule type" value="Genomic_DNA"/>
</dbReference>
<dbReference type="InterPro" id="IPR027417">
    <property type="entry name" value="P-loop_NTPase"/>
</dbReference>
<keyword evidence="2" id="KW-0067">ATP-binding</keyword>
<evidence type="ECO:0000313" key="3">
    <source>
        <dbReference type="Proteomes" id="UP000294547"/>
    </source>
</evidence>
<accession>A0A4R6RDP3</accession>
<protein>
    <submittedName>
        <fullName evidence="2">ATP-dependent helicase/nuclease subunit B</fullName>
    </submittedName>
</protein>
<proteinExistence type="predicted"/>
<dbReference type="SUPFAM" id="SSF52540">
    <property type="entry name" value="P-loop containing nucleoside triphosphate hydrolases"/>
    <property type="match status" value="1"/>
</dbReference>
<dbReference type="InterPro" id="IPR038726">
    <property type="entry name" value="PDDEXK_AddAB-type"/>
</dbReference>
<dbReference type="AlphaFoldDB" id="A0A4R6RDP3"/>
<dbReference type="GO" id="GO:0004386">
    <property type="term" value="F:helicase activity"/>
    <property type="evidence" value="ECO:0007669"/>
    <property type="project" value="UniProtKB-KW"/>
</dbReference>
<dbReference type="InterPro" id="IPR014153">
    <property type="entry name" value="Ds_break_AddB"/>
</dbReference>
<gene>
    <name evidence="2" type="ORF">EDD54_2916</name>
</gene>
<name>A0A4R6RDP3_9HYPH</name>
<reference evidence="2 3" key="1">
    <citation type="submission" date="2019-03" db="EMBL/GenBank/DDBJ databases">
        <title>Genomic Encyclopedia of Type Strains, Phase IV (KMG-IV): sequencing the most valuable type-strain genomes for metagenomic binning, comparative biology and taxonomic classification.</title>
        <authorList>
            <person name="Goeker M."/>
        </authorList>
    </citation>
    <scope>NUCLEOTIDE SEQUENCE [LARGE SCALE GENOMIC DNA]</scope>
    <source>
        <strain evidence="2 3">DSM 102969</strain>
    </source>
</reference>
<dbReference type="NCBIfam" id="TIGR02786">
    <property type="entry name" value="addB_alphas"/>
    <property type="match status" value="1"/>
</dbReference>
<evidence type="ECO:0000259" key="1">
    <source>
        <dbReference type="Pfam" id="PF12705"/>
    </source>
</evidence>
<comment type="caution">
    <text evidence="2">The sequence shown here is derived from an EMBL/GenBank/DDBJ whole genome shotgun (WGS) entry which is preliminary data.</text>
</comment>
<keyword evidence="2" id="KW-0347">Helicase</keyword>
<keyword evidence="2" id="KW-0547">Nucleotide-binding</keyword>